<keyword evidence="3" id="KW-1185">Reference proteome</keyword>
<accession>A0AAD1U6R4</accession>
<feature type="compositionally biased region" description="Polar residues" evidence="1">
    <location>
        <begin position="250"/>
        <end position="261"/>
    </location>
</feature>
<evidence type="ECO:0000313" key="2">
    <source>
        <dbReference type="EMBL" id="CAI2361239.1"/>
    </source>
</evidence>
<evidence type="ECO:0000313" key="3">
    <source>
        <dbReference type="Proteomes" id="UP001295684"/>
    </source>
</evidence>
<proteinExistence type="predicted"/>
<protein>
    <submittedName>
        <fullName evidence="2">Uncharacterized protein</fullName>
    </submittedName>
</protein>
<sequence length="612" mass="70158">MIKGIKTFREFNDRTPKAFEKNPEFVRVQSQQHGHRKSYTKLNEAGKNNFNLLGTGFKINILEEDASEGSHDSQNAITLKQTKSPYDWINKRSGGSSTKLKVKRRSQPMIETQKIETSKKFLVAKKIIKDGRKVKGPLPGSIDFDIRQGEDNFLTKNKNELARVKKSSNKTKVAPLNVLTDRDGLYIRRSLIGTPEEYQSGLKSHMTLNKYSFKRAKMGKMGNTKYEDALNRGSTLGEELSNTEEDECRSPNSKLNPKTFSSLKDASSNNITTAIKRSFLKIKKRPFTKQDMLSSMNRFKACRQAEKASLLETINDTRAKRTIYTSQSQNNLHDLGLMSEEKRQTITFGNLLATSKEERRLLNHEKAIKIWNKRTQFYSRQCKRDPKSLSLMERSDQYAVKIQELDQCSKYSKQCEAADAHTQWICSLRSTTEKDQDRQIFLPLSKINPISSCVSARVKPFKKEVPIFLKIIDNKASKQDALVKKNEVAKVHRLDITKNKGYIKDLKEKISQKTLKYQNMHDKDGDQIQNDYVTKTQVESLEASSPKVKKIIDFDRVENLSNLFVNGDCKFSLEYEYAKRRGTDGVQMVLDHVIDQSGVGEPDESQEIIEEN</sequence>
<organism evidence="2 3">
    <name type="scientific">Euplotes crassus</name>
    <dbReference type="NCBI Taxonomy" id="5936"/>
    <lineage>
        <taxon>Eukaryota</taxon>
        <taxon>Sar</taxon>
        <taxon>Alveolata</taxon>
        <taxon>Ciliophora</taxon>
        <taxon>Intramacronucleata</taxon>
        <taxon>Spirotrichea</taxon>
        <taxon>Hypotrichia</taxon>
        <taxon>Euplotida</taxon>
        <taxon>Euplotidae</taxon>
        <taxon>Moneuplotes</taxon>
    </lineage>
</organism>
<name>A0AAD1U6R4_EUPCR</name>
<gene>
    <name evidence="2" type="ORF">ECRASSUSDP1_LOCUS2549</name>
</gene>
<dbReference type="AlphaFoldDB" id="A0AAD1U6R4"/>
<evidence type="ECO:0000256" key="1">
    <source>
        <dbReference type="SAM" id="MobiDB-lite"/>
    </source>
</evidence>
<reference evidence="2" key="1">
    <citation type="submission" date="2023-07" db="EMBL/GenBank/DDBJ databases">
        <authorList>
            <consortium name="AG Swart"/>
            <person name="Singh M."/>
            <person name="Singh A."/>
            <person name="Seah K."/>
            <person name="Emmerich C."/>
        </authorList>
    </citation>
    <scope>NUCLEOTIDE SEQUENCE</scope>
    <source>
        <strain evidence="2">DP1</strain>
    </source>
</reference>
<feature type="region of interest" description="Disordered" evidence="1">
    <location>
        <begin position="237"/>
        <end position="261"/>
    </location>
</feature>
<dbReference type="EMBL" id="CAMPGE010002436">
    <property type="protein sequence ID" value="CAI2361239.1"/>
    <property type="molecule type" value="Genomic_DNA"/>
</dbReference>
<comment type="caution">
    <text evidence="2">The sequence shown here is derived from an EMBL/GenBank/DDBJ whole genome shotgun (WGS) entry which is preliminary data.</text>
</comment>
<dbReference type="Proteomes" id="UP001295684">
    <property type="component" value="Unassembled WGS sequence"/>
</dbReference>